<dbReference type="eggNOG" id="arCOG12035">
    <property type="taxonomic scope" value="Archaea"/>
</dbReference>
<dbReference type="AlphaFoldDB" id="H8I7Q8"/>
<accession>H8I7Q8</accession>
<dbReference type="RefSeq" id="WP_014405731.1">
    <property type="nucleotide sequence ID" value="NC_017034.1"/>
</dbReference>
<proteinExistence type="predicted"/>
<dbReference type="EMBL" id="CP003243">
    <property type="protein sequence ID" value="AFC99893.1"/>
    <property type="molecule type" value="Genomic_DNA"/>
</dbReference>
<gene>
    <name evidence="1" type="ordered locus">Mtc_1137</name>
</gene>
<dbReference type="OrthoDB" id="151179at2157"/>
<organism evidence="1 2">
    <name type="scientific">Methanocella conradii (strain DSM 24694 / JCM 17849 / CGMCC 1.5162 / HZ254)</name>
    <dbReference type="NCBI Taxonomy" id="1041930"/>
    <lineage>
        <taxon>Archaea</taxon>
        <taxon>Methanobacteriati</taxon>
        <taxon>Methanobacteriota</taxon>
        <taxon>Stenosarchaea group</taxon>
        <taxon>Methanomicrobia</taxon>
        <taxon>Methanocellales</taxon>
        <taxon>Methanocellaceae</taxon>
        <taxon>Methanocella</taxon>
    </lineage>
</organism>
<dbReference type="GeneID" id="11971264"/>
<dbReference type="KEGG" id="mez:Mtc_1137"/>
<dbReference type="HOGENOM" id="CLU_1727242_0_0_2"/>
<keyword evidence="2" id="KW-1185">Reference proteome</keyword>
<name>H8I7Q8_METCZ</name>
<evidence type="ECO:0000313" key="1">
    <source>
        <dbReference type="EMBL" id="AFC99893.1"/>
    </source>
</evidence>
<reference evidence="1 2" key="1">
    <citation type="journal article" date="2012" name="J. Bacteriol.">
        <title>Complete genome sequence of a thermophilic methanogen, Methanocella conradii HZ254, isolated from Chinese rice field soil.</title>
        <authorList>
            <person name="Lu Z."/>
            <person name="Lu Y."/>
        </authorList>
    </citation>
    <scope>NUCLEOTIDE SEQUENCE [LARGE SCALE GENOMIC DNA]</scope>
    <source>
        <strain evidence="2">DSM 24694 / JCM 17849 / CGMCC 1.5162 / HZ254</strain>
    </source>
</reference>
<dbReference type="STRING" id="1041930.Mtc_1137"/>
<protein>
    <submittedName>
        <fullName evidence="1">Uncharacterized protein</fullName>
    </submittedName>
</protein>
<dbReference type="Proteomes" id="UP000005233">
    <property type="component" value="Chromosome"/>
</dbReference>
<evidence type="ECO:0000313" key="2">
    <source>
        <dbReference type="Proteomes" id="UP000005233"/>
    </source>
</evidence>
<sequence>MKNPLKVLALSGLMLAVIASGTAFAWTWNQVDWSQLTSSSKATWYDNSEGTPHIAGGSEITWQNTFDNEFPSSSYYPTLDAIRDDGGDRYRLERATRLDYRYAWCPDGTELDDRLTAETTSGSHSVNVDHFYGLNRGGSDVRVSVTHYYTV</sequence>